<dbReference type="InterPro" id="IPR001623">
    <property type="entry name" value="DnaJ_domain"/>
</dbReference>
<feature type="domain" description="C2H2-type" evidence="7">
    <location>
        <begin position="314"/>
        <end position="343"/>
    </location>
</feature>
<dbReference type="InterPro" id="IPR051964">
    <property type="entry name" value="Chaperone_stress_response"/>
</dbReference>
<evidence type="ECO:0000256" key="2">
    <source>
        <dbReference type="ARBA" id="ARBA00022771"/>
    </source>
</evidence>
<keyword evidence="3" id="KW-0862">Zinc</keyword>
<evidence type="ECO:0000256" key="3">
    <source>
        <dbReference type="ARBA" id="ARBA00022833"/>
    </source>
</evidence>
<dbReference type="PROSITE" id="PS50076">
    <property type="entry name" value="DNAJ_2"/>
    <property type="match status" value="1"/>
</dbReference>
<dbReference type="HOGENOM" id="CLU_009539_2_0_1"/>
<feature type="compositionally biased region" description="Basic and acidic residues" evidence="5">
    <location>
        <begin position="340"/>
        <end position="349"/>
    </location>
</feature>
<dbReference type="PROSITE" id="PS00636">
    <property type="entry name" value="DNAJ_1"/>
    <property type="match status" value="1"/>
</dbReference>
<dbReference type="Pfam" id="PF00096">
    <property type="entry name" value="zf-C2H2"/>
    <property type="match status" value="1"/>
</dbReference>
<dbReference type="PROSITE" id="PS00028">
    <property type="entry name" value="ZINC_FINGER_C2H2_1"/>
    <property type="match status" value="2"/>
</dbReference>
<dbReference type="AlphaFoldDB" id="A0A0C9XDF6"/>
<feature type="region of interest" description="Disordered" evidence="5">
    <location>
        <begin position="455"/>
        <end position="503"/>
    </location>
</feature>
<feature type="compositionally biased region" description="Basic residues" evidence="5">
    <location>
        <begin position="482"/>
        <end position="491"/>
    </location>
</feature>
<dbReference type="InterPro" id="IPR036236">
    <property type="entry name" value="Znf_C2H2_sf"/>
</dbReference>
<dbReference type="CDD" id="cd06257">
    <property type="entry name" value="DnaJ"/>
    <property type="match status" value="1"/>
</dbReference>
<keyword evidence="2 4" id="KW-0863">Zinc-finger</keyword>
<dbReference type="SUPFAM" id="SSF57667">
    <property type="entry name" value="beta-beta-alpha zinc fingers"/>
    <property type="match status" value="1"/>
</dbReference>
<reference evidence="8 9" key="1">
    <citation type="submission" date="2014-04" db="EMBL/GenBank/DDBJ databases">
        <authorList>
            <consortium name="DOE Joint Genome Institute"/>
            <person name="Kuo A."/>
            <person name="Kohler A."/>
            <person name="Nagy L.G."/>
            <person name="Floudas D."/>
            <person name="Copeland A."/>
            <person name="Barry K.W."/>
            <person name="Cichocki N."/>
            <person name="Veneault-Fourrey C."/>
            <person name="LaButti K."/>
            <person name="Lindquist E.A."/>
            <person name="Lipzen A."/>
            <person name="Lundell T."/>
            <person name="Morin E."/>
            <person name="Murat C."/>
            <person name="Sun H."/>
            <person name="Tunlid A."/>
            <person name="Henrissat B."/>
            <person name="Grigoriev I.V."/>
            <person name="Hibbett D.S."/>
            <person name="Martin F."/>
            <person name="Nordberg H.P."/>
            <person name="Cantor M.N."/>
            <person name="Hua S.X."/>
        </authorList>
    </citation>
    <scope>NUCLEOTIDE SEQUENCE [LARGE SCALE GENOMIC DNA]</scope>
    <source>
        <strain evidence="8 9">LaAM-08-1</strain>
    </source>
</reference>
<dbReference type="Gene3D" id="3.30.160.60">
    <property type="entry name" value="Classic Zinc Finger"/>
    <property type="match status" value="1"/>
</dbReference>
<dbReference type="Pfam" id="PF00226">
    <property type="entry name" value="DnaJ"/>
    <property type="match status" value="1"/>
</dbReference>
<evidence type="ECO:0000256" key="1">
    <source>
        <dbReference type="ARBA" id="ARBA00022723"/>
    </source>
</evidence>
<dbReference type="EMBL" id="KN838536">
    <property type="protein sequence ID" value="KIK10315.1"/>
    <property type="molecule type" value="Genomic_DNA"/>
</dbReference>
<dbReference type="GO" id="GO:0008270">
    <property type="term" value="F:zinc ion binding"/>
    <property type="evidence" value="ECO:0007669"/>
    <property type="project" value="UniProtKB-KW"/>
</dbReference>
<reference evidence="9" key="2">
    <citation type="submission" date="2015-01" db="EMBL/GenBank/DDBJ databases">
        <title>Evolutionary Origins and Diversification of the Mycorrhizal Mutualists.</title>
        <authorList>
            <consortium name="DOE Joint Genome Institute"/>
            <consortium name="Mycorrhizal Genomics Consortium"/>
            <person name="Kohler A."/>
            <person name="Kuo A."/>
            <person name="Nagy L.G."/>
            <person name="Floudas D."/>
            <person name="Copeland A."/>
            <person name="Barry K.W."/>
            <person name="Cichocki N."/>
            <person name="Veneault-Fourrey C."/>
            <person name="LaButti K."/>
            <person name="Lindquist E.A."/>
            <person name="Lipzen A."/>
            <person name="Lundell T."/>
            <person name="Morin E."/>
            <person name="Murat C."/>
            <person name="Riley R."/>
            <person name="Ohm R."/>
            <person name="Sun H."/>
            <person name="Tunlid A."/>
            <person name="Henrissat B."/>
            <person name="Grigoriev I.V."/>
            <person name="Hibbett D.S."/>
            <person name="Martin F."/>
        </authorList>
    </citation>
    <scope>NUCLEOTIDE SEQUENCE [LARGE SCALE GENOMIC DNA]</scope>
    <source>
        <strain evidence="9">LaAM-08-1</strain>
    </source>
</reference>
<gene>
    <name evidence="8" type="ORF">K443DRAFT_621687</name>
</gene>
<accession>A0A0C9XDF6</accession>
<feature type="compositionally biased region" description="Low complexity" evidence="5">
    <location>
        <begin position="376"/>
        <end position="390"/>
    </location>
</feature>
<sequence>MGASESTRSERDEKPLDYYQLLEVAEDATPDEIKRSFRQLALIHHPDKNREDVEGATQRFASLQQAYEVLSDEQERAWYDSHKASLIPEADANEVFEDIRKGASPPPARGRGLTVRHLSRFFDATIWHGFDDGENSFFTIYRNLFARLQSEEAMITSDPDFPSFGFSTWTWSARNERDNPDMAKSFYAIWTNFTTAKDFSWIEQWKSTEAPDRRTRRLMEKDNKKARDDARKDYNDTVRSLAKFLRKRDPRYKKHLTEIQARSSESTTLSGVNVSSRPQPSDAYVEQEWQKVDMKGLHADLEWAAAEGEDDEQWECVACGKVFRSEAAWDSHERSKKHMKEVERLRRDMQEDEDLAKATADLEESVPLEDTSQADSPSKSKSSYVANDPQPASPSLPSTPPLSSPAGDEYEFSASETRIKANANAKILAEPLSRTERKALKLGRLAMVNDIIDNSTADGTEGEEESGAGDNAPAHVSELSKRDKRRARQTKKASIEPGHHCNVCGESFPNKTKLFSHIAELGHALARDAEGKDRRTGKKGKR</sequence>
<dbReference type="SMART" id="SM00451">
    <property type="entry name" value="ZnF_U1"/>
    <property type="match status" value="1"/>
</dbReference>
<feature type="domain" description="C2H2-type" evidence="7">
    <location>
        <begin position="499"/>
        <end position="528"/>
    </location>
</feature>
<dbReference type="SMART" id="SM00271">
    <property type="entry name" value="DnaJ"/>
    <property type="match status" value="1"/>
</dbReference>
<keyword evidence="1" id="KW-0479">Metal-binding</keyword>
<dbReference type="SMART" id="SM00355">
    <property type="entry name" value="ZnF_C2H2"/>
    <property type="match status" value="2"/>
</dbReference>
<dbReference type="SUPFAM" id="SSF46565">
    <property type="entry name" value="Chaperone J-domain"/>
    <property type="match status" value="1"/>
</dbReference>
<dbReference type="PROSITE" id="PS50157">
    <property type="entry name" value="ZINC_FINGER_C2H2_2"/>
    <property type="match status" value="2"/>
</dbReference>
<dbReference type="Proteomes" id="UP000054477">
    <property type="component" value="Unassembled WGS sequence"/>
</dbReference>
<evidence type="ECO:0000256" key="4">
    <source>
        <dbReference type="PROSITE-ProRule" id="PRU00042"/>
    </source>
</evidence>
<dbReference type="InterPro" id="IPR054076">
    <property type="entry name" value="ZUO1-like_ZHD"/>
</dbReference>
<dbReference type="STRING" id="1095629.A0A0C9XDF6"/>
<dbReference type="InterPro" id="IPR036869">
    <property type="entry name" value="J_dom_sf"/>
</dbReference>
<dbReference type="InterPro" id="IPR018253">
    <property type="entry name" value="DnaJ_domain_CS"/>
</dbReference>
<feature type="region of interest" description="Disordered" evidence="5">
    <location>
        <begin position="328"/>
        <end position="417"/>
    </location>
</feature>
<evidence type="ECO:0000259" key="7">
    <source>
        <dbReference type="PROSITE" id="PS50157"/>
    </source>
</evidence>
<dbReference type="InterPro" id="IPR022755">
    <property type="entry name" value="Znf_C2H2_jaz"/>
</dbReference>
<dbReference type="Pfam" id="PF21884">
    <property type="entry name" value="ZUO1-like_ZHD"/>
    <property type="match status" value="1"/>
</dbReference>
<dbReference type="OrthoDB" id="5894at2759"/>
<feature type="domain" description="J" evidence="6">
    <location>
        <begin position="17"/>
        <end position="83"/>
    </location>
</feature>
<name>A0A0C9XDF6_9AGAR</name>
<evidence type="ECO:0000313" key="9">
    <source>
        <dbReference type="Proteomes" id="UP000054477"/>
    </source>
</evidence>
<dbReference type="PANTHER" id="PTHR44029:SF1">
    <property type="entry name" value="DNAJ HOMOLOG SUBFAMILY C MEMBER 21"/>
    <property type="match status" value="1"/>
</dbReference>
<evidence type="ECO:0000313" key="8">
    <source>
        <dbReference type="EMBL" id="KIK10315.1"/>
    </source>
</evidence>
<dbReference type="PANTHER" id="PTHR44029">
    <property type="entry name" value="DNAJ HOMOLOG SUBFAMILY C MEMBER 21"/>
    <property type="match status" value="1"/>
</dbReference>
<proteinExistence type="predicted"/>
<dbReference type="PRINTS" id="PR00625">
    <property type="entry name" value="JDOMAIN"/>
</dbReference>
<dbReference type="InterPro" id="IPR013087">
    <property type="entry name" value="Znf_C2H2_type"/>
</dbReference>
<dbReference type="GO" id="GO:0003676">
    <property type="term" value="F:nucleic acid binding"/>
    <property type="evidence" value="ECO:0007669"/>
    <property type="project" value="InterPro"/>
</dbReference>
<evidence type="ECO:0000256" key="5">
    <source>
        <dbReference type="SAM" id="MobiDB-lite"/>
    </source>
</evidence>
<dbReference type="Gene3D" id="1.10.287.110">
    <property type="entry name" value="DnaJ domain"/>
    <property type="match status" value="1"/>
</dbReference>
<protein>
    <recommendedName>
        <fullName evidence="10">DnaJ-domain-containing protein</fullName>
    </recommendedName>
</protein>
<keyword evidence="9" id="KW-1185">Reference proteome</keyword>
<evidence type="ECO:0008006" key="10">
    <source>
        <dbReference type="Google" id="ProtNLM"/>
    </source>
</evidence>
<dbReference type="GO" id="GO:0005737">
    <property type="term" value="C:cytoplasm"/>
    <property type="evidence" value="ECO:0007669"/>
    <property type="project" value="TreeGrafter"/>
</dbReference>
<dbReference type="InterPro" id="IPR003604">
    <property type="entry name" value="Matrin/U1-like-C_Znf_C2H2"/>
</dbReference>
<feature type="compositionally biased region" description="Polar residues" evidence="5">
    <location>
        <begin position="263"/>
        <end position="279"/>
    </location>
</feature>
<organism evidence="8 9">
    <name type="scientific">Laccaria amethystina LaAM-08-1</name>
    <dbReference type="NCBI Taxonomy" id="1095629"/>
    <lineage>
        <taxon>Eukaryota</taxon>
        <taxon>Fungi</taxon>
        <taxon>Dikarya</taxon>
        <taxon>Basidiomycota</taxon>
        <taxon>Agaricomycotina</taxon>
        <taxon>Agaricomycetes</taxon>
        <taxon>Agaricomycetidae</taxon>
        <taxon>Agaricales</taxon>
        <taxon>Agaricineae</taxon>
        <taxon>Hydnangiaceae</taxon>
        <taxon>Laccaria</taxon>
    </lineage>
</organism>
<dbReference type="Pfam" id="PF12171">
    <property type="entry name" value="zf-C2H2_jaz"/>
    <property type="match status" value="1"/>
</dbReference>
<evidence type="ECO:0000259" key="6">
    <source>
        <dbReference type="PROSITE" id="PS50076"/>
    </source>
</evidence>
<feature type="region of interest" description="Disordered" evidence="5">
    <location>
        <begin position="263"/>
        <end position="283"/>
    </location>
</feature>
<feature type="compositionally biased region" description="Pro residues" evidence="5">
    <location>
        <begin position="391"/>
        <end position="403"/>
    </location>
</feature>